<evidence type="ECO:0000256" key="3">
    <source>
        <dbReference type="RuleBase" id="RU362073"/>
    </source>
</evidence>
<dbReference type="InterPro" id="IPR042187">
    <property type="entry name" value="Flagellin_C_sub2"/>
</dbReference>
<keyword evidence="6" id="KW-0969">Cilium</keyword>
<comment type="function">
    <text evidence="3">Flagellin is the subunit protein which polymerizes to form the filaments of bacterial flagella.</text>
</comment>
<dbReference type="Pfam" id="PF00669">
    <property type="entry name" value="Flagellin_N"/>
    <property type="match status" value="1"/>
</dbReference>
<dbReference type="GO" id="GO:0005198">
    <property type="term" value="F:structural molecule activity"/>
    <property type="evidence" value="ECO:0007669"/>
    <property type="project" value="UniProtKB-UniRule"/>
</dbReference>
<dbReference type="PANTHER" id="PTHR42792:SF2">
    <property type="entry name" value="FLAGELLIN"/>
    <property type="match status" value="1"/>
</dbReference>
<evidence type="ECO:0000313" key="6">
    <source>
        <dbReference type="EMBL" id="GEJ59173.1"/>
    </source>
</evidence>
<gene>
    <name evidence="6" type="primary">fliC</name>
    <name evidence="6" type="ORF">AMYX_39140</name>
</gene>
<dbReference type="Proteomes" id="UP000503640">
    <property type="component" value="Unassembled WGS sequence"/>
</dbReference>
<evidence type="ECO:0000256" key="1">
    <source>
        <dbReference type="ARBA" id="ARBA00005709"/>
    </source>
</evidence>
<evidence type="ECO:0000259" key="5">
    <source>
        <dbReference type="Pfam" id="PF00700"/>
    </source>
</evidence>
<keyword evidence="7" id="KW-1185">Reference proteome</keyword>
<proteinExistence type="inferred from homology"/>
<keyword evidence="6" id="KW-0966">Cell projection</keyword>
<organism evidence="6 7">
    <name type="scientific">Anaeromyxobacter diazotrophicus</name>
    <dbReference type="NCBI Taxonomy" id="2590199"/>
    <lineage>
        <taxon>Bacteria</taxon>
        <taxon>Pseudomonadati</taxon>
        <taxon>Myxococcota</taxon>
        <taxon>Myxococcia</taxon>
        <taxon>Myxococcales</taxon>
        <taxon>Cystobacterineae</taxon>
        <taxon>Anaeromyxobacteraceae</taxon>
        <taxon>Anaeromyxobacter</taxon>
    </lineage>
</organism>
<comment type="caution">
    <text evidence="6">The sequence shown here is derived from an EMBL/GenBank/DDBJ whole genome shotgun (WGS) entry which is preliminary data.</text>
</comment>
<dbReference type="InterPro" id="IPR001029">
    <property type="entry name" value="Flagellin_N"/>
</dbReference>
<evidence type="ECO:0000256" key="2">
    <source>
        <dbReference type="ARBA" id="ARBA00023143"/>
    </source>
</evidence>
<dbReference type="AlphaFoldDB" id="A0A7I9VRW6"/>
<dbReference type="Gene3D" id="1.20.1330.10">
    <property type="entry name" value="f41 fragment of flagellin, N-terminal domain"/>
    <property type="match status" value="1"/>
</dbReference>
<dbReference type="RefSeq" id="WP_176068426.1">
    <property type="nucleotide sequence ID" value="NZ_BJTG01000011.1"/>
</dbReference>
<keyword evidence="2 3" id="KW-0975">Bacterial flagellum</keyword>
<evidence type="ECO:0000313" key="7">
    <source>
        <dbReference type="Proteomes" id="UP000503640"/>
    </source>
</evidence>
<keyword evidence="6" id="KW-0282">Flagellum</keyword>
<accession>A0A7I9VRW6</accession>
<keyword evidence="3" id="KW-0964">Secreted</keyword>
<dbReference type="GO" id="GO:0005576">
    <property type="term" value="C:extracellular region"/>
    <property type="evidence" value="ECO:0007669"/>
    <property type="project" value="UniProtKB-SubCell"/>
</dbReference>
<comment type="similarity">
    <text evidence="1 3">Belongs to the bacterial flagellin family.</text>
</comment>
<dbReference type="Pfam" id="PF00700">
    <property type="entry name" value="Flagellin_C"/>
    <property type="match status" value="1"/>
</dbReference>
<evidence type="ECO:0000259" key="4">
    <source>
        <dbReference type="Pfam" id="PF00669"/>
    </source>
</evidence>
<dbReference type="GO" id="GO:0009288">
    <property type="term" value="C:bacterial-type flagellum"/>
    <property type="evidence" value="ECO:0007669"/>
    <property type="project" value="UniProtKB-SubCell"/>
</dbReference>
<comment type="subcellular location">
    <subcellularLocation>
        <location evidence="3">Secreted</location>
    </subcellularLocation>
    <subcellularLocation>
        <location evidence="3">Bacterial flagellum</location>
    </subcellularLocation>
</comment>
<protein>
    <recommendedName>
        <fullName evidence="3">Flagellin</fullName>
    </recommendedName>
</protein>
<dbReference type="EMBL" id="BJTG01000011">
    <property type="protein sequence ID" value="GEJ59173.1"/>
    <property type="molecule type" value="Genomic_DNA"/>
</dbReference>
<dbReference type="PRINTS" id="PR00207">
    <property type="entry name" value="FLAGELLIN"/>
</dbReference>
<dbReference type="Gene3D" id="6.10.10.10">
    <property type="entry name" value="Flagellar export chaperone, C-terminal domain"/>
    <property type="match status" value="1"/>
</dbReference>
<name>A0A7I9VRW6_9BACT</name>
<dbReference type="SUPFAM" id="SSF64518">
    <property type="entry name" value="Phase 1 flagellin"/>
    <property type="match status" value="1"/>
</dbReference>
<dbReference type="InterPro" id="IPR001492">
    <property type="entry name" value="Flagellin"/>
</dbReference>
<feature type="domain" description="Flagellin N-terminal" evidence="4">
    <location>
        <begin position="5"/>
        <end position="144"/>
    </location>
</feature>
<reference evidence="7" key="1">
    <citation type="journal article" date="2020" name="Appl. Environ. Microbiol.">
        <title>Diazotrophic Anaeromyxobacter Isolates from Soils.</title>
        <authorList>
            <person name="Masuda Y."/>
            <person name="Yamanaka H."/>
            <person name="Xu Z.X."/>
            <person name="Shiratori Y."/>
            <person name="Aono T."/>
            <person name="Amachi S."/>
            <person name="Senoo K."/>
            <person name="Itoh H."/>
        </authorList>
    </citation>
    <scope>NUCLEOTIDE SEQUENCE [LARGE SCALE GENOMIC DNA]</scope>
    <source>
        <strain evidence="7">R267</strain>
    </source>
</reference>
<feature type="domain" description="Flagellin C-terminal" evidence="5">
    <location>
        <begin position="190"/>
        <end position="275"/>
    </location>
</feature>
<dbReference type="InterPro" id="IPR046358">
    <property type="entry name" value="Flagellin_C"/>
</dbReference>
<dbReference type="PANTHER" id="PTHR42792">
    <property type="entry name" value="FLAGELLIN"/>
    <property type="match status" value="1"/>
</dbReference>
<sequence length="276" mass="28518">MSLSIRTNVASLDAQRNLSQTQLSLDSSLSKLSSGYRITKAGDDAAGLGISTSLDAQYKSYNQAVRNANDGLSVGQTAEAGFNEISNILTRMRELAMQASSDGVTDSQRSSMIDTERSQLSSEVDRIANSTKFNGVALLSGSATTLDFHVGIGSSGTNDVIGVSSVDVTASGLSIGSLDLSTKAGAVSALDTIDSALDTLSTKRATFGAVGNRLQSAINAVQTFAQATAAANSRIRDVDVAQETANMTRANILAQAGVSVLAQANQMPQMALKLLG</sequence>